<accession>A0A9N9FBT0</accession>
<reference evidence="1" key="1">
    <citation type="submission" date="2021-06" db="EMBL/GenBank/DDBJ databases">
        <authorList>
            <person name="Kallberg Y."/>
            <person name="Tangrot J."/>
            <person name="Rosling A."/>
        </authorList>
    </citation>
    <scope>NUCLEOTIDE SEQUENCE</scope>
    <source>
        <strain evidence="1">FL966</strain>
    </source>
</reference>
<proteinExistence type="predicted"/>
<comment type="caution">
    <text evidence="1">The sequence shown here is derived from an EMBL/GenBank/DDBJ whole genome shotgun (WGS) entry which is preliminary data.</text>
</comment>
<name>A0A9N9FBT0_9GLOM</name>
<dbReference type="AlphaFoldDB" id="A0A9N9FBT0"/>
<protein>
    <submittedName>
        <fullName evidence="1">258_t:CDS:1</fullName>
    </submittedName>
</protein>
<dbReference type="EMBL" id="CAJVQA010001716">
    <property type="protein sequence ID" value="CAG8523791.1"/>
    <property type="molecule type" value="Genomic_DNA"/>
</dbReference>
<organism evidence="1 2">
    <name type="scientific">Cetraspora pellucida</name>
    <dbReference type="NCBI Taxonomy" id="1433469"/>
    <lineage>
        <taxon>Eukaryota</taxon>
        <taxon>Fungi</taxon>
        <taxon>Fungi incertae sedis</taxon>
        <taxon>Mucoromycota</taxon>
        <taxon>Glomeromycotina</taxon>
        <taxon>Glomeromycetes</taxon>
        <taxon>Diversisporales</taxon>
        <taxon>Gigasporaceae</taxon>
        <taxon>Cetraspora</taxon>
    </lineage>
</organism>
<evidence type="ECO:0000313" key="2">
    <source>
        <dbReference type="Proteomes" id="UP000789759"/>
    </source>
</evidence>
<gene>
    <name evidence="1" type="ORF">CPELLU_LOCUS3516</name>
</gene>
<keyword evidence="2" id="KW-1185">Reference proteome</keyword>
<sequence>MSPKRKKAITPLAFKTSASKMLAPKPLAPKPLVANPLSFETLSPAIHPSPLSNLTTNLLLQQRQFSTTQLQVDSLNELTSKYNELLSLNISRDQENSSPLDPIAINPSSATISTVSHDPTSAFVMSSVSNRSTNRWTSTETRMLINKVGRYQKKLKNVRDPKEKGRIWNMITSNIQTSDAASSVLKERTKTSI</sequence>
<dbReference type="Proteomes" id="UP000789759">
    <property type="component" value="Unassembled WGS sequence"/>
</dbReference>
<evidence type="ECO:0000313" key="1">
    <source>
        <dbReference type="EMBL" id="CAG8523791.1"/>
    </source>
</evidence>
<dbReference type="OrthoDB" id="2360580at2759"/>